<evidence type="ECO:0000313" key="2">
    <source>
        <dbReference type="WBParaSite" id="SSLN_0002074101-mRNA-1"/>
    </source>
</evidence>
<reference evidence="2" key="1">
    <citation type="submission" date="2016-06" db="UniProtKB">
        <authorList>
            <consortium name="WormBaseParasite"/>
        </authorList>
    </citation>
    <scope>IDENTIFICATION</scope>
</reference>
<organism evidence="2">
    <name type="scientific">Schistocephalus solidus</name>
    <name type="common">Tapeworm</name>
    <dbReference type="NCBI Taxonomy" id="70667"/>
    <lineage>
        <taxon>Eukaryota</taxon>
        <taxon>Metazoa</taxon>
        <taxon>Spiralia</taxon>
        <taxon>Lophotrochozoa</taxon>
        <taxon>Platyhelminthes</taxon>
        <taxon>Cestoda</taxon>
        <taxon>Eucestoda</taxon>
        <taxon>Diphyllobothriidea</taxon>
        <taxon>Diphyllobothriidae</taxon>
        <taxon>Schistocephalus</taxon>
    </lineage>
</organism>
<proteinExistence type="predicted"/>
<dbReference type="AlphaFoldDB" id="A0A183TU51"/>
<feature type="region of interest" description="Disordered" evidence="1">
    <location>
        <begin position="1"/>
        <end position="51"/>
    </location>
</feature>
<sequence length="110" mass="11650">LTLQPPSMGSMAIFHPHLNPPTEGSGPFLVDSTHLSSEATGTSKAGGLSSSDSRVNLQLRINARYKSVDVLPLRVYWPLHSVSLKHASVRPSSSTMSTVYCSGTGTRAGL</sequence>
<evidence type="ECO:0000256" key="1">
    <source>
        <dbReference type="SAM" id="MobiDB-lite"/>
    </source>
</evidence>
<feature type="compositionally biased region" description="Polar residues" evidence="1">
    <location>
        <begin position="33"/>
        <end position="51"/>
    </location>
</feature>
<name>A0A183TU51_SCHSO</name>
<dbReference type="WBParaSite" id="SSLN_0002074101-mRNA-1">
    <property type="protein sequence ID" value="SSLN_0002074101-mRNA-1"/>
    <property type="gene ID" value="SSLN_0002074101"/>
</dbReference>
<accession>A0A183TU51</accession>
<protein>
    <submittedName>
        <fullName evidence="2">Capsid protein</fullName>
    </submittedName>
</protein>